<comment type="caution">
    <text evidence="7">The sequence shown here is derived from an EMBL/GenBank/DDBJ whole genome shotgun (WGS) entry which is preliminary data.</text>
</comment>
<dbReference type="GO" id="GO:0008195">
    <property type="term" value="F:phosphatidate phosphatase activity"/>
    <property type="evidence" value="ECO:0007669"/>
    <property type="project" value="UniProtKB-EC"/>
</dbReference>
<dbReference type="Pfam" id="PF16876">
    <property type="entry name" value="Lipin_mid"/>
    <property type="match status" value="1"/>
</dbReference>
<evidence type="ECO:0000313" key="7">
    <source>
        <dbReference type="EMBL" id="GMH17707.1"/>
    </source>
</evidence>
<dbReference type="Proteomes" id="UP001279734">
    <property type="component" value="Unassembled WGS sequence"/>
</dbReference>
<dbReference type="AlphaFoldDB" id="A0AAD3SV78"/>
<dbReference type="InterPro" id="IPR036412">
    <property type="entry name" value="HAD-like_sf"/>
</dbReference>
<dbReference type="InterPro" id="IPR031315">
    <property type="entry name" value="LNS2/PITP"/>
</dbReference>
<evidence type="ECO:0000256" key="3">
    <source>
        <dbReference type="ARBA" id="ARBA00012638"/>
    </source>
</evidence>
<feature type="domain" description="LNS2/PITP" evidence="6">
    <location>
        <begin position="900"/>
        <end position="1056"/>
    </location>
</feature>
<dbReference type="InterPro" id="IPR026058">
    <property type="entry name" value="LIPIN"/>
</dbReference>
<feature type="region of interest" description="Disordered" evidence="5">
    <location>
        <begin position="290"/>
        <end position="320"/>
    </location>
</feature>
<dbReference type="InterPro" id="IPR031703">
    <property type="entry name" value="Lipin_mid"/>
</dbReference>
<dbReference type="Pfam" id="PF08235">
    <property type="entry name" value="LNS2"/>
    <property type="match status" value="1"/>
</dbReference>
<reference evidence="7" key="1">
    <citation type="submission" date="2023-05" db="EMBL/GenBank/DDBJ databases">
        <title>Nepenthes gracilis genome sequencing.</title>
        <authorList>
            <person name="Fukushima K."/>
        </authorList>
    </citation>
    <scope>NUCLEOTIDE SEQUENCE</scope>
    <source>
        <strain evidence="7">SING2019-196</strain>
    </source>
</reference>
<accession>A0AAD3SV78</accession>
<dbReference type="InterPro" id="IPR013209">
    <property type="entry name" value="LNS2"/>
</dbReference>
<dbReference type="EMBL" id="BSYO01000018">
    <property type="protein sequence ID" value="GMH17707.1"/>
    <property type="molecule type" value="Genomic_DNA"/>
</dbReference>
<comment type="similarity">
    <text evidence="2">Belongs to the lipin family.</text>
</comment>
<evidence type="ECO:0000256" key="4">
    <source>
        <dbReference type="ARBA" id="ARBA00022801"/>
    </source>
</evidence>
<evidence type="ECO:0000259" key="6">
    <source>
        <dbReference type="SMART" id="SM00775"/>
    </source>
</evidence>
<dbReference type="Pfam" id="PF04571">
    <property type="entry name" value="Lipin_N"/>
    <property type="match status" value="1"/>
</dbReference>
<evidence type="ECO:0000256" key="2">
    <source>
        <dbReference type="ARBA" id="ARBA00005476"/>
    </source>
</evidence>
<feature type="compositionally biased region" description="Basic and acidic residues" evidence="5">
    <location>
        <begin position="426"/>
        <end position="442"/>
    </location>
</feature>
<gene>
    <name evidence="7" type="ORF">Nepgr_019548</name>
</gene>
<dbReference type="EC" id="3.1.3.4" evidence="3"/>
<sequence>MYAVGRLGSYLTRGVYTVSGPFHPFGGAVDIIVVEQHDGSFKSSPWYVRFGKFQGVLKAKEKVVTINVNGADTDLHMYLDHKGQAYFLREADGEGVTKTYPSSSGDEEDGKSNIMMLKKPVNYDFDASNADLVSCTEANNGKIVARTSSTRPRGLGLVFGRRLVKKNGLQDDESIAEMGRASSLERAEIAADLLDVRWSTNLATSRHWKDDASSAFDRKSFACETDGIEYKVVGNQAVDWSMEETDGRCPLSTSPMNYMETFTLEETYLDLEVNLISKGSRCSNNVDNASDHFDNSKDEKSGIFSSNSNSSHSMELEPTVGRLSDGELNSNAKFALHDGNISECGGRSDSVQFCVNSEATENSVGGLDASSKKTNDALDFAASSSRELQFHAQNFYELMNQLSEVNSEPRSSMPSMDKNVGSLEHLNERKSPEGSKQCEGEKTSLSSTKNRTVPETVAAKIVTELDALHRFEMTENPAMDIDLLKEVVKEASADQGLDLNSSSIILGSHSAVLSSIDEVRSDGPCTTSGSLNSLHPVLDKENLAGDMSDRSSSSSERGCNGDDLQRVVVSEEPSRSLEEELLPFSDLSNSKFPEVQYLESASSDPVGNIYHPCNFPGSNKKEKNESTSTHNESYSFTEKFIQEDQLDGYPRQVEKLKRKSSPISISNVPIQADQESLAHFPFKGSQISEDLKRIVSDPAVELSLCRHVLYEGMGYEAAAHAFDAEKLDVDKFASLGPDIIKNERLVVRIGGLYFPWFAALPIASAIGSNGTEQILEPKGMIVVDAVEKAGEGDPQRFSDSKNANWRFWPFSFRRSKSLKSRQPDLENPCECSKGMAWDAAMNAPKVNRKKIRAITPTSEQLASLNLKEGKNVVTFTFSTAMLGDQQVDARIYLWKWNTRIVISDVDGTITKSDVLGQFMPLVGIDWSQTGVAHFYSAIKENGYQLLFLSARAISQAYHTRQFLFNLKQDGKALPEGPVVISPDGLFPSLYREVIRRAPHEFKISCLEEIKALFPPDSNPFYAGFGNRDTDEISYLKVGIPKGKIFTINPKGQIVVNQQVDRKSYTSLHALVNDMFPPTSSNEQEDFNSWNYWKLPPAGLGI</sequence>
<dbReference type="PANTHER" id="PTHR12181:SF12">
    <property type="entry name" value="PHOSPHATIDATE PHOSPHATASE"/>
    <property type="match status" value="1"/>
</dbReference>
<keyword evidence="8" id="KW-1185">Reference proteome</keyword>
<evidence type="ECO:0000256" key="5">
    <source>
        <dbReference type="SAM" id="MobiDB-lite"/>
    </source>
</evidence>
<comment type="cofactor">
    <cofactor evidence="1">
        <name>Mg(2+)</name>
        <dbReference type="ChEBI" id="CHEBI:18420"/>
    </cofactor>
</comment>
<feature type="region of interest" description="Disordered" evidence="5">
    <location>
        <begin position="543"/>
        <end position="565"/>
    </location>
</feature>
<dbReference type="SUPFAM" id="SSF56784">
    <property type="entry name" value="HAD-like"/>
    <property type="match status" value="1"/>
</dbReference>
<protein>
    <recommendedName>
        <fullName evidence="3">phosphatidate phosphatase</fullName>
        <ecNumber evidence="3">3.1.3.4</ecNumber>
    </recommendedName>
</protein>
<dbReference type="InterPro" id="IPR007651">
    <property type="entry name" value="Lipin_N"/>
</dbReference>
<organism evidence="7 8">
    <name type="scientific">Nepenthes gracilis</name>
    <name type="common">Slender pitcher plant</name>
    <dbReference type="NCBI Taxonomy" id="150966"/>
    <lineage>
        <taxon>Eukaryota</taxon>
        <taxon>Viridiplantae</taxon>
        <taxon>Streptophyta</taxon>
        <taxon>Embryophyta</taxon>
        <taxon>Tracheophyta</taxon>
        <taxon>Spermatophyta</taxon>
        <taxon>Magnoliopsida</taxon>
        <taxon>eudicotyledons</taxon>
        <taxon>Gunneridae</taxon>
        <taxon>Pentapetalae</taxon>
        <taxon>Caryophyllales</taxon>
        <taxon>Nepenthaceae</taxon>
        <taxon>Nepenthes</taxon>
    </lineage>
</organism>
<dbReference type="PANTHER" id="PTHR12181">
    <property type="entry name" value="LIPIN"/>
    <property type="match status" value="1"/>
</dbReference>
<proteinExistence type="inferred from homology"/>
<name>A0AAD3SV78_NEPGR</name>
<keyword evidence="4" id="KW-0378">Hydrolase</keyword>
<dbReference type="SMART" id="SM00775">
    <property type="entry name" value="LNS2"/>
    <property type="match status" value="1"/>
</dbReference>
<feature type="compositionally biased region" description="Basic and acidic residues" evidence="5">
    <location>
        <begin position="290"/>
        <end position="301"/>
    </location>
</feature>
<evidence type="ECO:0000256" key="1">
    <source>
        <dbReference type="ARBA" id="ARBA00001946"/>
    </source>
</evidence>
<evidence type="ECO:0000313" key="8">
    <source>
        <dbReference type="Proteomes" id="UP001279734"/>
    </source>
</evidence>
<feature type="region of interest" description="Disordered" evidence="5">
    <location>
        <begin position="426"/>
        <end position="450"/>
    </location>
</feature>